<keyword evidence="2" id="KW-0456">Lyase</keyword>
<dbReference type="GeneID" id="13400657"/>
<dbReference type="STRING" id="336722.F9X9C3"/>
<name>F9X9C3_ZYMTI</name>
<dbReference type="AlphaFoldDB" id="F9X9C3"/>
<evidence type="ECO:0000313" key="4">
    <source>
        <dbReference type="Proteomes" id="UP000008062"/>
    </source>
</evidence>
<dbReference type="Proteomes" id="UP000008062">
    <property type="component" value="Chromosome 4"/>
</dbReference>
<dbReference type="PANTHER" id="PTHR42738">
    <property type="entry name" value="HYDROXYMETHYLGLUTARYL-COA LYASE"/>
    <property type="match status" value="1"/>
</dbReference>
<sequence length="100" mass="11003">VYPIGPRDGFQNVHPAIPTTAKLELIRRLHEAGLQAIEITTVVRPEVVPQLADCETILADPHIQRLLSSSSLCLRTPVLVPNLKGLNIALQHNVREVAVF</sequence>
<accession>F9X9C3</accession>
<proteinExistence type="predicted"/>
<evidence type="ECO:0000256" key="1">
    <source>
        <dbReference type="ARBA" id="ARBA00022723"/>
    </source>
</evidence>
<feature type="non-terminal residue" evidence="3">
    <location>
        <position position="100"/>
    </location>
</feature>
<dbReference type="Gene3D" id="3.20.20.70">
    <property type="entry name" value="Aldolase class I"/>
    <property type="match status" value="1"/>
</dbReference>
<dbReference type="GO" id="GO:0046872">
    <property type="term" value="F:metal ion binding"/>
    <property type="evidence" value="ECO:0007669"/>
    <property type="project" value="UniProtKB-KW"/>
</dbReference>
<dbReference type="PANTHER" id="PTHR42738:SF17">
    <property type="entry name" value="HYDROXYMETHYLGLUTARYL-COA LYASE"/>
    <property type="match status" value="1"/>
</dbReference>
<dbReference type="EMBL" id="CM001199">
    <property type="protein sequence ID" value="EGP87850.1"/>
    <property type="molecule type" value="Genomic_DNA"/>
</dbReference>
<dbReference type="InterPro" id="IPR013785">
    <property type="entry name" value="Aldolase_TIM"/>
</dbReference>
<dbReference type="RefSeq" id="XP_003852874.1">
    <property type="nucleotide sequence ID" value="XM_003852826.1"/>
</dbReference>
<dbReference type="KEGG" id="ztr:MYCGRDRAFT_30940"/>
<keyword evidence="4" id="KW-1185">Reference proteome</keyword>
<dbReference type="InParanoid" id="F9X9C3"/>
<organism evidence="3 4">
    <name type="scientific">Zymoseptoria tritici (strain CBS 115943 / IPO323)</name>
    <name type="common">Speckled leaf blotch fungus</name>
    <name type="synonym">Septoria tritici</name>
    <dbReference type="NCBI Taxonomy" id="336722"/>
    <lineage>
        <taxon>Eukaryota</taxon>
        <taxon>Fungi</taxon>
        <taxon>Dikarya</taxon>
        <taxon>Ascomycota</taxon>
        <taxon>Pezizomycotina</taxon>
        <taxon>Dothideomycetes</taxon>
        <taxon>Dothideomycetidae</taxon>
        <taxon>Mycosphaerellales</taxon>
        <taxon>Mycosphaerellaceae</taxon>
        <taxon>Zymoseptoria</taxon>
    </lineage>
</organism>
<dbReference type="SUPFAM" id="SSF51569">
    <property type="entry name" value="Aldolase"/>
    <property type="match status" value="1"/>
</dbReference>
<dbReference type="InterPro" id="IPR043594">
    <property type="entry name" value="HMGL"/>
</dbReference>
<dbReference type="GO" id="GO:0006552">
    <property type="term" value="P:L-leucine catabolic process"/>
    <property type="evidence" value="ECO:0007669"/>
    <property type="project" value="TreeGrafter"/>
</dbReference>
<dbReference type="OrthoDB" id="10253869at2759"/>
<evidence type="ECO:0000313" key="3">
    <source>
        <dbReference type="EMBL" id="EGP87850.1"/>
    </source>
</evidence>
<evidence type="ECO:0000256" key="2">
    <source>
        <dbReference type="ARBA" id="ARBA00023239"/>
    </source>
</evidence>
<keyword evidence="1" id="KW-0479">Metal-binding</keyword>
<feature type="non-terminal residue" evidence="3">
    <location>
        <position position="1"/>
    </location>
</feature>
<evidence type="ECO:0008006" key="5">
    <source>
        <dbReference type="Google" id="ProtNLM"/>
    </source>
</evidence>
<dbReference type="eggNOG" id="KOG2368">
    <property type="taxonomic scope" value="Eukaryota"/>
</dbReference>
<dbReference type="GO" id="GO:0046951">
    <property type="term" value="P:ketone body biosynthetic process"/>
    <property type="evidence" value="ECO:0007669"/>
    <property type="project" value="TreeGrafter"/>
</dbReference>
<gene>
    <name evidence="3" type="ORF">MYCGRDRAFT_30940</name>
</gene>
<dbReference type="HOGENOM" id="CLU_2313001_0_0_1"/>
<reference evidence="3 4" key="1">
    <citation type="journal article" date="2011" name="PLoS Genet.">
        <title>Finished genome of the fungal wheat pathogen Mycosphaerella graminicola reveals dispensome structure, chromosome plasticity, and stealth pathogenesis.</title>
        <authorList>
            <person name="Goodwin S.B."/>
            <person name="Ben M'barek S."/>
            <person name="Dhillon B."/>
            <person name="Wittenberg A.H.J."/>
            <person name="Crane C.F."/>
            <person name="Hane J.K."/>
            <person name="Foster A.J."/>
            <person name="Van der Lee T.A.J."/>
            <person name="Grimwood J."/>
            <person name="Aerts A."/>
            <person name="Antoniw J."/>
            <person name="Bailey A."/>
            <person name="Bluhm B."/>
            <person name="Bowler J."/>
            <person name="Bristow J."/>
            <person name="van der Burgt A."/>
            <person name="Canto-Canche B."/>
            <person name="Churchill A.C.L."/>
            <person name="Conde-Ferraez L."/>
            <person name="Cools H.J."/>
            <person name="Coutinho P.M."/>
            <person name="Csukai M."/>
            <person name="Dehal P."/>
            <person name="De Wit P."/>
            <person name="Donzelli B."/>
            <person name="van de Geest H.C."/>
            <person name="van Ham R.C.H.J."/>
            <person name="Hammond-Kosack K.E."/>
            <person name="Henrissat B."/>
            <person name="Kilian A."/>
            <person name="Kobayashi A.K."/>
            <person name="Koopmann E."/>
            <person name="Kourmpetis Y."/>
            <person name="Kuzniar A."/>
            <person name="Lindquist E."/>
            <person name="Lombard V."/>
            <person name="Maliepaard C."/>
            <person name="Martins N."/>
            <person name="Mehrabi R."/>
            <person name="Nap J.P.H."/>
            <person name="Ponomarenko A."/>
            <person name="Rudd J.J."/>
            <person name="Salamov A."/>
            <person name="Schmutz J."/>
            <person name="Schouten H.J."/>
            <person name="Shapiro H."/>
            <person name="Stergiopoulos I."/>
            <person name="Torriani S.F.F."/>
            <person name="Tu H."/>
            <person name="de Vries R.P."/>
            <person name="Waalwijk C."/>
            <person name="Ware S.B."/>
            <person name="Wiebenga A."/>
            <person name="Zwiers L.-H."/>
            <person name="Oliver R.P."/>
            <person name="Grigoriev I.V."/>
            <person name="Kema G.H.J."/>
        </authorList>
    </citation>
    <scope>NUCLEOTIDE SEQUENCE [LARGE SCALE GENOMIC DNA]</scope>
    <source>
        <strain evidence="4">CBS 115943 / IPO323</strain>
    </source>
</reference>
<protein>
    <recommendedName>
        <fullName evidence="5">Hydroxymethylglutaryl-CoA lyase</fullName>
    </recommendedName>
</protein>
<dbReference type="GO" id="GO:0004419">
    <property type="term" value="F:hydroxymethylglutaryl-CoA lyase activity"/>
    <property type="evidence" value="ECO:0007669"/>
    <property type="project" value="TreeGrafter"/>
</dbReference>